<keyword evidence="2" id="KW-1185">Reference proteome</keyword>
<accession>A0A834X4G4</accession>
<sequence length="90" mass="9742">MHSSEFDGAAAFAGGGFMASQATQGPDSSFYSSKVHLPRILHALLPLTIKQISDAFQSSDDKSNIIIDGVDVNNVSYSCRKGVQQSWKDY</sequence>
<dbReference type="AlphaFoldDB" id="A0A834X4G4"/>
<evidence type="ECO:0000313" key="2">
    <source>
        <dbReference type="Proteomes" id="UP000634136"/>
    </source>
</evidence>
<evidence type="ECO:0000313" key="1">
    <source>
        <dbReference type="EMBL" id="KAF7838038.1"/>
    </source>
</evidence>
<dbReference type="OrthoDB" id="1739972at2759"/>
<dbReference type="Proteomes" id="UP000634136">
    <property type="component" value="Unassembled WGS sequence"/>
</dbReference>
<organism evidence="1 2">
    <name type="scientific">Senna tora</name>
    <dbReference type="NCBI Taxonomy" id="362788"/>
    <lineage>
        <taxon>Eukaryota</taxon>
        <taxon>Viridiplantae</taxon>
        <taxon>Streptophyta</taxon>
        <taxon>Embryophyta</taxon>
        <taxon>Tracheophyta</taxon>
        <taxon>Spermatophyta</taxon>
        <taxon>Magnoliopsida</taxon>
        <taxon>eudicotyledons</taxon>
        <taxon>Gunneridae</taxon>
        <taxon>Pentapetalae</taxon>
        <taxon>rosids</taxon>
        <taxon>fabids</taxon>
        <taxon>Fabales</taxon>
        <taxon>Fabaceae</taxon>
        <taxon>Caesalpinioideae</taxon>
        <taxon>Cassia clade</taxon>
        <taxon>Senna</taxon>
    </lineage>
</organism>
<gene>
    <name evidence="1" type="ORF">G2W53_006520</name>
</gene>
<dbReference type="EMBL" id="JAAIUW010000003">
    <property type="protein sequence ID" value="KAF7838038.1"/>
    <property type="molecule type" value="Genomic_DNA"/>
</dbReference>
<comment type="caution">
    <text evidence="1">The sequence shown here is derived from an EMBL/GenBank/DDBJ whole genome shotgun (WGS) entry which is preliminary data.</text>
</comment>
<proteinExistence type="predicted"/>
<reference evidence="1" key="1">
    <citation type="submission" date="2020-09" db="EMBL/GenBank/DDBJ databases">
        <title>Genome-Enabled Discovery of Anthraquinone Biosynthesis in Senna tora.</title>
        <authorList>
            <person name="Kang S.-H."/>
            <person name="Pandey R.P."/>
            <person name="Lee C.-M."/>
            <person name="Sim J.-S."/>
            <person name="Jeong J.-T."/>
            <person name="Choi B.-S."/>
            <person name="Jung M."/>
            <person name="Ginzburg D."/>
            <person name="Zhao K."/>
            <person name="Won S.Y."/>
            <person name="Oh T.-J."/>
            <person name="Yu Y."/>
            <person name="Kim N.-H."/>
            <person name="Lee O.R."/>
            <person name="Lee T.-H."/>
            <person name="Bashyal P."/>
            <person name="Kim T.-S."/>
            <person name="Lee W.-H."/>
            <person name="Kawkins C."/>
            <person name="Kim C.-K."/>
            <person name="Kim J.S."/>
            <person name="Ahn B.O."/>
            <person name="Rhee S.Y."/>
            <person name="Sohng J.K."/>
        </authorList>
    </citation>
    <scope>NUCLEOTIDE SEQUENCE</scope>
    <source>
        <tissue evidence="1">Leaf</tissue>
    </source>
</reference>
<protein>
    <submittedName>
        <fullName evidence="1">Replication protein A 32 kDa subunit B-like</fullName>
    </submittedName>
</protein>
<name>A0A834X4G4_9FABA</name>